<dbReference type="SUPFAM" id="SSF48295">
    <property type="entry name" value="TrpR-like"/>
    <property type="match status" value="1"/>
</dbReference>
<dbReference type="Pfam" id="PF11638">
    <property type="entry name" value="DnaA_N"/>
    <property type="match status" value="1"/>
</dbReference>
<evidence type="ECO:0000256" key="3">
    <source>
        <dbReference type="ARBA" id="ARBA00022705"/>
    </source>
</evidence>
<feature type="domain" description="AAA+ ATPase" evidence="8">
    <location>
        <begin position="161"/>
        <end position="290"/>
    </location>
</feature>
<name>A0A381ZEW2_9ZZZZ</name>
<protein>
    <recommendedName>
        <fullName evidence="11">Chromosomal replication initiator protein DnaA</fullName>
    </recommendedName>
</protein>
<evidence type="ECO:0000259" key="8">
    <source>
        <dbReference type="SMART" id="SM00382"/>
    </source>
</evidence>
<dbReference type="NCBIfam" id="TIGR00362">
    <property type="entry name" value="DnaA"/>
    <property type="match status" value="1"/>
</dbReference>
<sequence length="473" mass="55547">MKNNLQNSNISVEKKIDWKVIQATMKKNLGQDIFESWLKKIELIEEFNNYVLISVSTRFIRDWITSRYLDQILQIIKEYKNNIIRIEFVIEDNNNKKSESFENNLEQNNENSIKNNVSFIKDSFLQYNRIDPNKNFDNFVTGPSNKLAFEASKKVSQDVSHYNPLYLYSGVGMGKTHLLNSIGLSLKEKNKVMFISAERFMYQFVKSIKSNEMVKFKEYFRNTDILLIDDIQFMNGKEAMQEEFFHTFNALIEKGSQIIVSADRPPNKLTRIQERIKSRFSGGLVVDIQNSDYELRYKIIKSKTDELELFYSNQINITKEIQEFISNEIRTSIRELVGALNRIVSFSRIYNKVPSLSEVRVILKDLLNLSENKVTIDFIQTIVCKFFKISKNEMLSPRRSRYLVRPRQTAIYLSKMLTSKSLPEIGRAFSNRDHTTVIHSVKTIDKLRKEDNELNINIDSLKNKILYNQENEI</sequence>
<dbReference type="Gene3D" id="3.40.50.300">
    <property type="entry name" value="P-loop containing nucleotide triphosphate hydrolases"/>
    <property type="match status" value="1"/>
</dbReference>
<gene>
    <name evidence="10" type="ORF">METZ01_LOCUS140614</name>
</gene>
<evidence type="ECO:0000256" key="2">
    <source>
        <dbReference type="ARBA" id="ARBA00022490"/>
    </source>
</evidence>
<evidence type="ECO:0000259" key="9">
    <source>
        <dbReference type="SMART" id="SM00760"/>
    </source>
</evidence>
<dbReference type="AlphaFoldDB" id="A0A381ZEW2"/>
<dbReference type="GO" id="GO:0003688">
    <property type="term" value="F:DNA replication origin binding"/>
    <property type="evidence" value="ECO:0007669"/>
    <property type="project" value="InterPro"/>
</dbReference>
<proteinExistence type="inferred from homology"/>
<dbReference type="Pfam" id="PF00308">
    <property type="entry name" value="Bac_DnaA"/>
    <property type="match status" value="1"/>
</dbReference>
<organism evidence="10">
    <name type="scientific">marine metagenome</name>
    <dbReference type="NCBI Taxonomy" id="408172"/>
    <lineage>
        <taxon>unclassified sequences</taxon>
        <taxon>metagenomes</taxon>
        <taxon>ecological metagenomes</taxon>
    </lineage>
</organism>
<dbReference type="EMBL" id="UINC01021041">
    <property type="protein sequence ID" value="SVA87760.1"/>
    <property type="molecule type" value="Genomic_DNA"/>
</dbReference>
<comment type="similarity">
    <text evidence="1">Belongs to the DnaA family.</text>
</comment>
<dbReference type="PRINTS" id="PR00051">
    <property type="entry name" value="DNAA"/>
</dbReference>
<evidence type="ECO:0008006" key="11">
    <source>
        <dbReference type="Google" id="ProtNLM"/>
    </source>
</evidence>
<dbReference type="Pfam" id="PF08299">
    <property type="entry name" value="Bac_DnaA_C"/>
    <property type="match status" value="1"/>
</dbReference>
<dbReference type="SUPFAM" id="SSF52540">
    <property type="entry name" value="P-loop containing nucleoside triphosphate hydrolases"/>
    <property type="match status" value="1"/>
</dbReference>
<dbReference type="GO" id="GO:0005524">
    <property type="term" value="F:ATP binding"/>
    <property type="evidence" value="ECO:0007669"/>
    <property type="project" value="UniProtKB-KW"/>
</dbReference>
<dbReference type="InterPro" id="IPR003593">
    <property type="entry name" value="AAA+_ATPase"/>
</dbReference>
<dbReference type="GO" id="GO:0005886">
    <property type="term" value="C:plasma membrane"/>
    <property type="evidence" value="ECO:0007669"/>
    <property type="project" value="TreeGrafter"/>
</dbReference>
<accession>A0A381ZEW2</accession>
<dbReference type="InterPro" id="IPR013317">
    <property type="entry name" value="DnaA_dom"/>
</dbReference>
<dbReference type="HAMAP" id="MF_00377">
    <property type="entry name" value="DnaA_bact"/>
    <property type="match status" value="1"/>
</dbReference>
<dbReference type="CDD" id="cd06571">
    <property type="entry name" value="Bac_DnaA_C"/>
    <property type="match status" value="1"/>
</dbReference>
<dbReference type="PANTHER" id="PTHR30050">
    <property type="entry name" value="CHROMOSOMAL REPLICATION INITIATOR PROTEIN DNAA"/>
    <property type="match status" value="1"/>
</dbReference>
<dbReference type="InterPro" id="IPR018312">
    <property type="entry name" value="Chromosome_initiator_DnaA_CS"/>
</dbReference>
<dbReference type="InterPro" id="IPR020591">
    <property type="entry name" value="Chromosome_initiator_DnaA-like"/>
</dbReference>
<evidence type="ECO:0000256" key="1">
    <source>
        <dbReference type="ARBA" id="ARBA00006583"/>
    </source>
</evidence>
<evidence type="ECO:0000256" key="5">
    <source>
        <dbReference type="ARBA" id="ARBA00022840"/>
    </source>
</evidence>
<dbReference type="InterPro" id="IPR027417">
    <property type="entry name" value="P-loop_NTPase"/>
</dbReference>
<dbReference type="SMART" id="SM00382">
    <property type="entry name" value="AAA"/>
    <property type="match status" value="1"/>
</dbReference>
<dbReference type="SMART" id="SM00760">
    <property type="entry name" value="Bac_DnaA_C"/>
    <property type="match status" value="1"/>
</dbReference>
<evidence type="ECO:0000256" key="7">
    <source>
        <dbReference type="ARBA" id="ARBA00023125"/>
    </source>
</evidence>
<dbReference type="GO" id="GO:0008289">
    <property type="term" value="F:lipid binding"/>
    <property type="evidence" value="ECO:0007669"/>
    <property type="project" value="UniProtKB-KW"/>
</dbReference>
<dbReference type="PANTHER" id="PTHR30050:SF2">
    <property type="entry name" value="CHROMOSOMAL REPLICATION INITIATOR PROTEIN DNAA"/>
    <property type="match status" value="1"/>
</dbReference>
<keyword evidence="4" id="KW-0547">Nucleotide-binding</keyword>
<dbReference type="InterPro" id="IPR010921">
    <property type="entry name" value="Trp_repressor/repl_initiator"/>
</dbReference>
<evidence type="ECO:0000256" key="6">
    <source>
        <dbReference type="ARBA" id="ARBA00023121"/>
    </source>
</evidence>
<keyword evidence="7" id="KW-0238">DNA-binding</keyword>
<dbReference type="GO" id="GO:0006275">
    <property type="term" value="P:regulation of DNA replication"/>
    <property type="evidence" value="ECO:0007669"/>
    <property type="project" value="InterPro"/>
</dbReference>
<dbReference type="Gene3D" id="1.10.8.60">
    <property type="match status" value="1"/>
</dbReference>
<dbReference type="InterPro" id="IPR038454">
    <property type="entry name" value="DnaA_N_sf"/>
</dbReference>
<reference evidence="10" key="1">
    <citation type="submission" date="2018-05" db="EMBL/GenBank/DDBJ databases">
        <authorList>
            <person name="Lanie J.A."/>
            <person name="Ng W.-L."/>
            <person name="Kazmierczak K.M."/>
            <person name="Andrzejewski T.M."/>
            <person name="Davidsen T.M."/>
            <person name="Wayne K.J."/>
            <person name="Tettelin H."/>
            <person name="Glass J.I."/>
            <person name="Rusch D."/>
            <person name="Podicherti R."/>
            <person name="Tsui H.-C.T."/>
            <person name="Winkler M.E."/>
        </authorList>
    </citation>
    <scope>NUCLEOTIDE SEQUENCE</scope>
</reference>
<dbReference type="PROSITE" id="PS01008">
    <property type="entry name" value="DNAA"/>
    <property type="match status" value="1"/>
</dbReference>
<dbReference type="InterPro" id="IPR024633">
    <property type="entry name" value="DnaA_N_dom"/>
</dbReference>
<dbReference type="InterPro" id="IPR013159">
    <property type="entry name" value="DnaA_C"/>
</dbReference>
<dbReference type="Gene3D" id="3.30.300.180">
    <property type="match status" value="1"/>
</dbReference>
<keyword evidence="6" id="KW-0446">Lipid-binding</keyword>
<dbReference type="InterPro" id="IPR001957">
    <property type="entry name" value="Chromosome_initiator_DnaA"/>
</dbReference>
<dbReference type="Gene3D" id="1.10.1750.10">
    <property type="match status" value="1"/>
</dbReference>
<feature type="domain" description="Chromosomal replication initiator DnaA C-terminal" evidence="9">
    <location>
        <begin position="375"/>
        <end position="444"/>
    </location>
</feature>
<dbReference type="CDD" id="cd00009">
    <property type="entry name" value="AAA"/>
    <property type="match status" value="1"/>
</dbReference>
<evidence type="ECO:0000256" key="4">
    <source>
        <dbReference type="ARBA" id="ARBA00022741"/>
    </source>
</evidence>
<evidence type="ECO:0000313" key="10">
    <source>
        <dbReference type="EMBL" id="SVA87760.1"/>
    </source>
</evidence>
<keyword evidence="5" id="KW-0067">ATP-binding</keyword>
<keyword evidence="2" id="KW-0963">Cytoplasm</keyword>
<dbReference type="GO" id="GO:0006270">
    <property type="term" value="P:DNA replication initiation"/>
    <property type="evidence" value="ECO:0007669"/>
    <property type="project" value="InterPro"/>
</dbReference>
<keyword evidence="3" id="KW-0235">DNA replication</keyword>